<dbReference type="AlphaFoldDB" id="A0AAD8BN10"/>
<dbReference type="Proteomes" id="UP001233172">
    <property type="component" value="Unassembled WGS sequence"/>
</dbReference>
<organism evidence="10 11">
    <name type="scientific">Biomphalaria pfeifferi</name>
    <name type="common">Bloodfluke planorb</name>
    <name type="synonym">Freshwater snail</name>
    <dbReference type="NCBI Taxonomy" id="112525"/>
    <lineage>
        <taxon>Eukaryota</taxon>
        <taxon>Metazoa</taxon>
        <taxon>Spiralia</taxon>
        <taxon>Lophotrochozoa</taxon>
        <taxon>Mollusca</taxon>
        <taxon>Gastropoda</taxon>
        <taxon>Heterobranchia</taxon>
        <taxon>Euthyneura</taxon>
        <taxon>Panpulmonata</taxon>
        <taxon>Hygrophila</taxon>
        <taxon>Lymnaeoidea</taxon>
        <taxon>Planorbidae</taxon>
        <taxon>Biomphalaria</taxon>
    </lineage>
</organism>
<comment type="subcellular location">
    <subcellularLocation>
        <location evidence="1 9">Golgi apparatus membrane</location>
        <topology evidence="1 9">Single-pass type II membrane protein</topology>
    </subcellularLocation>
</comment>
<dbReference type="EC" id="2.8.2.-" evidence="9"/>
<evidence type="ECO:0000313" key="11">
    <source>
        <dbReference type="Proteomes" id="UP001233172"/>
    </source>
</evidence>
<keyword evidence="7" id="KW-0472">Membrane</keyword>
<evidence type="ECO:0000256" key="3">
    <source>
        <dbReference type="ARBA" id="ARBA00022679"/>
    </source>
</evidence>
<reference evidence="10" key="2">
    <citation type="submission" date="2023-04" db="EMBL/GenBank/DDBJ databases">
        <authorList>
            <person name="Bu L."/>
            <person name="Lu L."/>
            <person name="Laidemitt M.R."/>
            <person name="Zhang S.M."/>
            <person name="Mutuku M."/>
            <person name="Mkoji G."/>
            <person name="Steinauer M."/>
            <person name="Loker E.S."/>
        </authorList>
    </citation>
    <scope>NUCLEOTIDE SEQUENCE</scope>
    <source>
        <strain evidence="10">KasaAsao</strain>
        <tissue evidence="10">Whole Snail</tissue>
    </source>
</reference>
<sequence length="450" mass="52408">MAFWRYARRKLTSKLVLCGTITLLVVGVFVLSKDTEPKKEENDHALFLDSFAHAYYGADDVNGTYLNMDTIKEEQASRVQHLHTQCDSSPDKMVGLSSESWAYGRIEINKNSNYLYCPLLKVGSTFFRRVFYTMRERKQLLNPYIVPINQALGAKRMVLEQILPLHSQATHAFLNGSTSIIFVREPFSRILSGYVDKLFAPNPYFWSQIGKHIISKYRPVAKIRQLMCGHDVTFAEFIEYLIEGELTNDTHRDAHFTPTYDQCKPCQINYTVLGKMETFQTDVAFTLAQLGYNVSQEKLKQWAKDATHDAILDSTVSPFSWKFTVKKCMPWHEGLKRIWRKLQIRGIISIEEKFPWSPEISEKSITVRMFTERVKKLNSQADKSKLKKQKIDVLAQAFSTVRREQLMKLVDIFKPDFQLFQYDMYPDYIFNELLVSKIRKKNTIFKIDSI</sequence>
<evidence type="ECO:0000313" key="10">
    <source>
        <dbReference type="EMBL" id="KAK0057052.1"/>
    </source>
</evidence>
<dbReference type="GO" id="GO:0008146">
    <property type="term" value="F:sulfotransferase activity"/>
    <property type="evidence" value="ECO:0007669"/>
    <property type="project" value="InterPro"/>
</dbReference>
<dbReference type="GO" id="GO:0000139">
    <property type="term" value="C:Golgi membrane"/>
    <property type="evidence" value="ECO:0007669"/>
    <property type="project" value="UniProtKB-SubCell"/>
</dbReference>
<keyword evidence="5" id="KW-1133">Transmembrane helix</keyword>
<dbReference type="PANTHER" id="PTHR12137:SF63">
    <property type="entry name" value="CARBOHYDRATE SULFOTRANSFERASE"/>
    <property type="match status" value="1"/>
</dbReference>
<comment type="similarity">
    <text evidence="2 9">Belongs to the sulfotransferase 2 family.</text>
</comment>
<keyword evidence="9" id="KW-0119">Carbohydrate metabolism</keyword>
<keyword evidence="11" id="KW-1185">Reference proteome</keyword>
<dbReference type="Pfam" id="PF03567">
    <property type="entry name" value="Sulfotransfer_2"/>
    <property type="match status" value="1"/>
</dbReference>
<name>A0AAD8BN10_BIOPF</name>
<evidence type="ECO:0000256" key="4">
    <source>
        <dbReference type="ARBA" id="ARBA00022692"/>
    </source>
</evidence>
<protein>
    <recommendedName>
        <fullName evidence="9">Carbohydrate sulfotransferase</fullName>
        <ecNumber evidence="9">2.8.2.-</ecNumber>
    </recommendedName>
</protein>
<evidence type="ECO:0000256" key="6">
    <source>
        <dbReference type="ARBA" id="ARBA00023034"/>
    </source>
</evidence>
<evidence type="ECO:0000256" key="9">
    <source>
        <dbReference type="RuleBase" id="RU364020"/>
    </source>
</evidence>
<evidence type="ECO:0000256" key="8">
    <source>
        <dbReference type="ARBA" id="ARBA00023180"/>
    </source>
</evidence>
<proteinExistence type="inferred from homology"/>
<keyword evidence="4" id="KW-0812">Transmembrane</keyword>
<dbReference type="PANTHER" id="PTHR12137">
    <property type="entry name" value="CARBOHYDRATE SULFOTRANSFERASE"/>
    <property type="match status" value="1"/>
</dbReference>
<dbReference type="EMBL" id="JASAOG010000057">
    <property type="protein sequence ID" value="KAK0057052.1"/>
    <property type="molecule type" value="Genomic_DNA"/>
</dbReference>
<keyword evidence="8 9" id="KW-0325">Glycoprotein</keyword>
<dbReference type="GO" id="GO:0016051">
    <property type="term" value="P:carbohydrate biosynthetic process"/>
    <property type="evidence" value="ECO:0007669"/>
    <property type="project" value="InterPro"/>
</dbReference>
<gene>
    <name evidence="10" type="ORF">Bpfe_013416</name>
</gene>
<keyword evidence="3 9" id="KW-0808">Transferase</keyword>
<evidence type="ECO:0000256" key="2">
    <source>
        <dbReference type="ARBA" id="ARBA00006339"/>
    </source>
</evidence>
<dbReference type="InterPro" id="IPR018011">
    <property type="entry name" value="Carb_sulfotrans_8-10"/>
</dbReference>
<keyword evidence="6 9" id="KW-0333">Golgi apparatus</keyword>
<evidence type="ECO:0000256" key="5">
    <source>
        <dbReference type="ARBA" id="ARBA00022989"/>
    </source>
</evidence>
<keyword evidence="9" id="KW-0735">Signal-anchor</keyword>
<evidence type="ECO:0000256" key="7">
    <source>
        <dbReference type="ARBA" id="ARBA00023136"/>
    </source>
</evidence>
<evidence type="ECO:0000256" key="1">
    <source>
        <dbReference type="ARBA" id="ARBA00004323"/>
    </source>
</evidence>
<comment type="caution">
    <text evidence="10">The sequence shown here is derived from an EMBL/GenBank/DDBJ whole genome shotgun (WGS) entry which is preliminary data.</text>
</comment>
<reference evidence="10" key="1">
    <citation type="journal article" date="2023" name="PLoS Negl. Trop. Dis.">
        <title>A genome sequence for Biomphalaria pfeifferi, the major vector snail for the human-infecting parasite Schistosoma mansoni.</title>
        <authorList>
            <person name="Bu L."/>
            <person name="Lu L."/>
            <person name="Laidemitt M.R."/>
            <person name="Zhang S.M."/>
            <person name="Mutuku M."/>
            <person name="Mkoji G."/>
            <person name="Steinauer M."/>
            <person name="Loker E.S."/>
        </authorList>
    </citation>
    <scope>NUCLEOTIDE SEQUENCE</scope>
    <source>
        <strain evidence="10">KasaAsao</strain>
    </source>
</reference>
<dbReference type="InterPro" id="IPR005331">
    <property type="entry name" value="Sulfotransferase"/>
</dbReference>
<accession>A0AAD8BN10</accession>